<proteinExistence type="predicted"/>
<evidence type="ECO:0000259" key="1">
    <source>
        <dbReference type="Pfam" id="PF16242"/>
    </source>
</evidence>
<dbReference type="InterPro" id="IPR052917">
    <property type="entry name" value="Stress-Dev_Protein"/>
</dbReference>
<gene>
    <name evidence="2" type="ORF">ABIE13_000916</name>
</gene>
<organism evidence="2 3">
    <name type="scientific">Ottowia thiooxydans</name>
    <dbReference type="NCBI Taxonomy" id="219182"/>
    <lineage>
        <taxon>Bacteria</taxon>
        <taxon>Pseudomonadati</taxon>
        <taxon>Pseudomonadota</taxon>
        <taxon>Betaproteobacteria</taxon>
        <taxon>Burkholderiales</taxon>
        <taxon>Comamonadaceae</taxon>
        <taxon>Ottowia</taxon>
    </lineage>
</organism>
<name>A0ABV2Q459_9BURK</name>
<comment type="caution">
    <text evidence="2">The sequence shown here is derived from an EMBL/GenBank/DDBJ whole genome shotgun (WGS) entry which is preliminary data.</text>
</comment>
<dbReference type="SUPFAM" id="SSF50475">
    <property type="entry name" value="FMN-binding split barrel"/>
    <property type="match status" value="1"/>
</dbReference>
<dbReference type="EMBL" id="JBEPSH010000002">
    <property type="protein sequence ID" value="MET4575816.1"/>
    <property type="molecule type" value="Genomic_DNA"/>
</dbReference>
<dbReference type="Pfam" id="PF16242">
    <property type="entry name" value="Pyrid_ox_like"/>
    <property type="match status" value="1"/>
</dbReference>
<dbReference type="Proteomes" id="UP001549320">
    <property type="component" value="Unassembled WGS sequence"/>
</dbReference>
<dbReference type="Gene3D" id="2.30.110.10">
    <property type="entry name" value="Electron Transport, Fmn-binding Protein, Chain A"/>
    <property type="match status" value="1"/>
</dbReference>
<evidence type="ECO:0000313" key="2">
    <source>
        <dbReference type="EMBL" id="MET4575816.1"/>
    </source>
</evidence>
<accession>A0ABV2Q459</accession>
<protein>
    <submittedName>
        <fullName evidence="2">General stress protein 26</fullName>
    </submittedName>
</protein>
<dbReference type="InterPro" id="IPR038725">
    <property type="entry name" value="YdaG_split_barrel_FMN-bd"/>
</dbReference>
<dbReference type="PANTHER" id="PTHR34818:SF1">
    <property type="entry name" value="PROTEIN BLI-3"/>
    <property type="match status" value="1"/>
</dbReference>
<feature type="domain" description="General stress protein FMN-binding split barrel" evidence="1">
    <location>
        <begin position="17"/>
        <end position="163"/>
    </location>
</feature>
<dbReference type="PANTHER" id="PTHR34818">
    <property type="entry name" value="PROTEIN BLI-3"/>
    <property type="match status" value="1"/>
</dbReference>
<evidence type="ECO:0000313" key="3">
    <source>
        <dbReference type="Proteomes" id="UP001549320"/>
    </source>
</evidence>
<dbReference type="InterPro" id="IPR012349">
    <property type="entry name" value="Split_barrel_FMN-bd"/>
</dbReference>
<keyword evidence="3" id="KW-1185">Reference proteome</keyword>
<sequence length="174" mass="19200">MADMDNQPQQDLSGLEAGKKIREIAKDTGTCMFQTGFDAFPGDTRPMAIQEVDESGTFWFLSSTESEKNRDIAHDPRVVLTCQNEGKKEYLAVTGHATIHTDRASIDKYWTSFANAWFEGKDDPRVSVIKVVPSDGHYWETKNGKIIAFAKMSFAALTGSKMDDGGVSGDLKPV</sequence>
<reference evidence="2 3" key="1">
    <citation type="submission" date="2024-06" db="EMBL/GenBank/DDBJ databases">
        <title>Sorghum-associated microbial communities from plants grown in Nebraska, USA.</title>
        <authorList>
            <person name="Schachtman D."/>
        </authorList>
    </citation>
    <scope>NUCLEOTIDE SEQUENCE [LARGE SCALE GENOMIC DNA]</scope>
    <source>
        <strain evidence="2 3">2709</strain>
    </source>
</reference>
<dbReference type="RefSeq" id="WP_354441522.1">
    <property type="nucleotide sequence ID" value="NZ_JBEPSH010000002.1"/>
</dbReference>